<dbReference type="PRINTS" id="PR00032">
    <property type="entry name" value="HTHARAC"/>
</dbReference>
<dbReference type="STRING" id="357809.Cphy_0971"/>
<dbReference type="Pfam" id="PF12833">
    <property type="entry name" value="HTH_18"/>
    <property type="match status" value="1"/>
</dbReference>
<dbReference type="HOGENOM" id="CLU_000445_81_14_9"/>
<dbReference type="PROSITE" id="PS00041">
    <property type="entry name" value="HTH_ARAC_FAMILY_1"/>
    <property type="match status" value="1"/>
</dbReference>
<dbReference type="InterPro" id="IPR050959">
    <property type="entry name" value="MarA-like"/>
</dbReference>
<evidence type="ECO:0000256" key="3">
    <source>
        <dbReference type="ARBA" id="ARBA00023163"/>
    </source>
</evidence>
<dbReference type="Proteomes" id="UP000000370">
    <property type="component" value="Chromosome"/>
</dbReference>
<proteinExistence type="predicted"/>
<keyword evidence="6" id="KW-1185">Reference proteome</keyword>
<evidence type="ECO:0000313" key="6">
    <source>
        <dbReference type="Proteomes" id="UP000000370"/>
    </source>
</evidence>
<dbReference type="RefSeq" id="WP_012198999.1">
    <property type="nucleotide sequence ID" value="NC_010001.1"/>
</dbReference>
<dbReference type="InterPro" id="IPR018060">
    <property type="entry name" value="HTH_AraC"/>
</dbReference>
<evidence type="ECO:0000256" key="1">
    <source>
        <dbReference type="ARBA" id="ARBA00023015"/>
    </source>
</evidence>
<evidence type="ECO:0000256" key="2">
    <source>
        <dbReference type="ARBA" id="ARBA00023125"/>
    </source>
</evidence>
<dbReference type="PANTHER" id="PTHR47504:SF5">
    <property type="entry name" value="RIGHT ORIGIN-BINDING PROTEIN"/>
    <property type="match status" value="1"/>
</dbReference>
<organism evidence="5 6">
    <name type="scientific">Lachnoclostridium phytofermentans (strain ATCC 700394 / DSM 18823 / ISDg)</name>
    <name type="common">Clostridium phytofermentans</name>
    <dbReference type="NCBI Taxonomy" id="357809"/>
    <lineage>
        <taxon>Bacteria</taxon>
        <taxon>Bacillati</taxon>
        <taxon>Bacillota</taxon>
        <taxon>Clostridia</taxon>
        <taxon>Lachnospirales</taxon>
        <taxon>Lachnospiraceae</taxon>
    </lineage>
</organism>
<keyword evidence="2" id="KW-0238">DNA-binding</keyword>
<dbReference type="OrthoDB" id="8365150at2"/>
<gene>
    <name evidence="5" type="ordered locus">Cphy_0971</name>
</gene>
<dbReference type="InterPro" id="IPR009057">
    <property type="entry name" value="Homeodomain-like_sf"/>
</dbReference>
<dbReference type="EMBL" id="CP000885">
    <property type="protein sequence ID" value="ABX41353.1"/>
    <property type="molecule type" value="Genomic_DNA"/>
</dbReference>
<dbReference type="AlphaFoldDB" id="A9KM10"/>
<accession>A9KM10</accession>
<dbReference type="InterPro" id="IPR018062">
    <property type="entry name" value="HTH_AraC-typ_CS"/>
</dbReference>
<dbReference type="Gene3D" id="1.10.10.60">
    <property type="entry name" value="Homeodomain-like"/>
    <property type="match status" value="2"/>
</dbReference>
<reference evidence="6" key="1">
    <citation type="submission" date="2007-11" db="EMBL/GenBank/DDBJ databases">
        <title>Complete genome sequence of Clostridium phytofermentans ISDg.</title>
        <authorList>
            <person name="Leschine S.B."/>
            <person name="Warnick T.A."/>
            <person name="Blanchard J.L."/>
            <person name="Schnell D.J."/>
            <person name="Petit E.L."/>
            <person name="LaTouf W.G."/>
            <person name="Copeland A."/>
            <person name="Lucas S."/>
            <person name="Lapidus A."/>
            <person name="Barry K."/>
            <person name="Glavina del Rio T."/>
            <person name="Dalin E."/>
            <person name="Tice H."/>
            <person name="Pitluck S."/>
            <person name="Kiss H."/>
            <person name="Brettin T."/>
            <person name="Bruce D."/>
            <person name="Detter J.C."/>
            <person name="Han C."/>
            <person name="Kuske C."/>
            <person name="Schmutz J."/>
            <person name="Larimer F."/>
            <person name="Land M."/>
            <person name="Hauser L."/>
            <person name="Kyrpides N."/>
            <person name="Kim E.A."/>
            <person name="Richardson P."/>
        </authorList>
    </citation>
    <scope>NUCLEOTIDE SEQUENCE [LARGE SCALE GENOMIC DNA]</scope>
    <source>
        <strain evidence="6">ATCC 700394 / DSM 18823 / ISDg</strain>
    </source>
</reference>
<dbReference type="GO" id="GO:0043565">
    <property type="term" value="F:sequence-specific DNA binding"/>
    <property type="evidence" value="ECO:0007669"/>
    <property type="project" value="InterPro"/>
</dbReference>
<dbReference type="InterPro" id="IPR020449">
    <property type="entry name" value="Tscrpt_reg_AraC-type_HTH"/>
</dbReference>
<dbReference type="SUPFAM" id="SSF46689">
    <property type="entry name" value="Homeodomain-like"/>
    <property type="match status" value="2"/>
</dbReference>
<dbReference type="PANTHER" id="PTHR47504">
    <property type="entry name" value="RIGHT ORIGIN-BINDING PROTEIN"/>
    <property type="match status" value="1"/>
</dbReference>
<dbReference type="KEGG" id="cpy:Cphy_0971"/>
<dbReference type="SMART" id="SM00342">
    <property type="entry name" value="HTH_ARAC"/>
    <property type="match status" value="1"/>
</dbReference>
<feature type="domain" description="HTH araC/xylS-type" evidence="4">
    <location>
        <begin position="6"/>
        <end position="104"/>
    </location>
</feature>
<keyword evidence="3" id="KW-0804">Transcription</keyword>
<name>A9KM10_LACP7</name>
<evidence type="ECO:0000313" key="5">
    <source>
        <dbReference type="EMBL" id="ABX41353.1"/>
    </source>
</evidence>
<dbReference type="PROSITE" id="PS01124">
    <property type="entry name" value="HTH_ARAC_FAMILY_2"/>
    <property type="match status" value="1"/>
</dbReference>
<sequence length="136" mass="15642">MSVSISKVKKYIEENFKDDITLDDIAKNVGYSKYHLNRMFLENTGLTIHKYICERRLTEAADLLLYTDQSIVDIALSIGYTSQQAFTLAFKQMFDCTPYKYRISTMTFVSTKCLEISPSKRDYGVKMIISYGRVAA</sequence>
<dbReference type="GO" id="GO:0003700">
    <property type="term" value="F:DNA-binding transcription factor activity"/>
    <property type="evidence" value="ECO:0007669"/>
    <property type="project" value="InterPro"/>
</dbReference>
<keyword evidence="1" id="KW-0805">Transcription regulation</keyword>
<evidence type="ECO:0000259" key="4">
    <source>
        <dbReference type="PROSITE" id="PS01124"/>
    </source>
</evidence>
<dbReference type="eggNOG" id="COG2207">
    <property type="taxonomic scope" value="Bacteria"/>
</dbReference>
<protein>
    <submittedName>
        <fullName evidence="5">Transcriptional regulator, AraC family</fullName>
    </submittedName>
</protein>